<dbReference type="STRING" id="742726.HMPREF9448_00567"/>
<dbReference type="Proteomes" id="UP000006044">
    <property type="component" value="Unassembled WGS sequence"/>
</dbReference>
<evidence type="ECO:0000313" key="3">
    <source>
        <dbReference type="Proteomes" id="UP000006044"/>
    </source>
</evidence>
<feature type="signal peptide" evidence="1">
    <location>
        <begin position="1"/>
        <end position="19"/>
    </location>
</feature>
<evidence type="ECO:0000256" key="1">
    <source>
        <dbReference type="SAM" id="SignalP"/>
    </source>
</evidence>
<sequence length="137" mass="15520">MKKILWLCPLMLLMMAFIGCDDKEKDDDESLGGQLSETTWAAEVKKYPFLTNFPEYDGELENHRYDDTYGILQYIIMDYKCEESLKTKYCAKLTAAGFVDEDGYGIYKKTTTEYKLAVSISYGGGTLALSLSAEPIQ</sequence>
<proteinExistence type="predicted"/>
<dbReference type="eggNOG" id="ENOG5034B65">
    <property type="taxonomic scope" value="Bacteria"/>
</dbReference>
<gene>
    <name evidence="2" type="ORF">HMPREF9448_00567</name>
</gene>
<accession>K0XRA3</accession>
<dbReference type="RefSeq" id="WP_008861064.1">
    <property type="nucleotide sequence ID" value="NZ_CAXSNY010000002.1"/>
</dbReference>
<protein>
    <recommendedName>
        <fullName evidence="4">Lipoprotein</fullName>
    </recommendedName>
</protein>
<evidence type="ECO:0000313" key="2">
    <source>
        <dbReference type="EMBL" id="EJZ66390.1"/>
    </source>
</evidence>
<dbReference type="EMBL" id="ADLE01000001">
    <property type="protein sequence ID" value="EJZ66390.1"/>
    <property type="molecule type" value="Genomic_DNA"/>
</dbReference>
<dbReference type="GeneID" id="77847903"/>
<comment type="caution">
    <text evidence="2">The sequence shown here is derived from an EMBL/GenBank/DDBJ whole genome shotgun (WGS) entry which is preliminary data.</text>
</comment>
<keyword evidence="1" id="KW-0732">Signal</keyword>
<dbReference type="PROSITE" id="PS51257">
    <property type="entry name" value="PROKAR_LIPOPROTEIN"/>
    <property type="match status" value="1"/>
</dbReference>
<feature type="chain" id="PRO_5003845008" description="Lipoprotein" evidence="1">
    <location>
        <begin position="20"/>
        <end position="137"/>
    </location>
</feature>
<dbReference type="AlphaFoldDB" id="K0XRA3"/>
<evidence type="ECO:0008006" key="4">
    <source>
        <dbReference type="Google" id="ProtNLM"/>
    </source>
</evidence>
<dbReference type="OrthoDB" id="1092860at2"/>
<dbReference type="HOGENOM" id="CLU_1977229_0_0_10"/>
<reference evidence="2 3" key="1">
    <citation type="submission" date="2012-08" db="EMBL/GenBank/DDBJ databases">
        <title>The Genome Sequence of Barnesiella intestinihominis YIT 11860.</title>
        <authorList>
            <consortium name="The Broad Institute Genome Sequencing Platform"/>
            <person name="Earl A."/>
            <person name="Ward D."/>
            <person name="Feldgarden M."/>
            <person name="Gevers D."/>
            <person name="Morotomi M."/>
            <person name="Walker B."/>
            <person name="Young S.K."/>
            <person name="Zeng Q."/>
            <person name="Gargeya S."/>
            <person name="Fitzgerald M."/>
            <person name="Haas B."/>
            <person name="Abouelleil A."/>
            <person name="Alvarado L."/>
            <person name="Arachchi H.M."/>
            <person name="Berlin A.M."/>
            <person name="Chapman S.B."/>
            <person name="Goldberg J."/>
            <person name="Griggs A."/>
            <person name="Gujja S."/>
            <person name="Hansen M."/>
            <person name="Howarth C."/>
            <person name="Imamovic A."/>
            <person name="Larimer J."/>
            <person name="McCowen C."/>
            <person name="Montmayeur A."/>
            <person name="Murphy C."/>
            <person name="Neiman D."/>
            <person name="Pearson M."/>
            <person name="Priest M."/>
            <person name="Roberts A."/>
            <person name="Saif S."/>
            <person name="Shea T."/>
            <person name="Sisk P."/>
            <person name="Sykes S."/>
            <person name="Wortman J."/>
            <person name="Nusbaum C."/>
            <person name="Birren B."/>
        </authorList>
    </citation>
    <scope>NUCLEOTIDE SEQUENCE [LARGE SCALE GENOMIC DNA]</scope>
    <source>
        <strain evidence="2 3">YIT 11860</strain>
    </source>
</reference>
<organism evidence="2 3">
    <name type="scientific">Barnesiella intestinihominis YIT 11860</name>
    <dbReference type="NCBI Taxonomy" id="742726"/>
    <lineage>
        <taxon>Bacteria</taxon>
        <taxon>Pseudomonadati</taxon>
        <taxon>Bacteroidota</taxon>
        <taxon>Bacteroidia</taxon>
        <taxon>Bacteroidales</taxon>
        <taxon>Barnesiellaceae</taxon>
        <taxon>Barnesiella</taxon>
    </lineage>
</organism>
<name>K0XRA3_9BACT</name>
<keyword evidence="3" id="KW-1185">Reference proteome</keyword>